<feature type="region of interest" description="Disordered" evidence="1">
    <location>
        <begin position="744"/>
        <end position="814"/>
    </location>
</feature>
<dbReference type="Proteomes" id="UP001152562">
    <property type="component" value="Unassembled WGS sequence"/>
</dbReference>
<proteinExistence type="predicted"/>
<sequence>MPPKKNTTTGSVSGDKKPNKPTRRRRKCVVKKSSKVCKDDLGADIAISCIKDVKPVTRGIKRKVTQNKFAVVNNEHTANDSKNTERNSSNNNQPVAKKRRITRKLEIKSSMVTRNCKKNPQVEKQEEGEVKSKILTLKHKVIPKHLNIVRTFVNDYVPDKVTLENDTNSVTPTLNTTTKCFKVLTYDNLKKNPIIILKKLVVNDNNSNIRDESEKSLENNNHSNTTNGQTNCGNNVDLGSDALSQDTSPSRDPSQELGLDQLFFLDHYISMLHQYTGFSPENNVDFSKKKLHLNIQTQELKNITSGGILRSDASCSDYVNTGSITLNTQIHEKKLNNTPEPNAKEQVPEAVIEGLDFDPDSFNYTDDDDDDDTISLFAESLSSFETTPKIPYNSKVDKYKPIVDSKDDTAIFKIPKPVVLKHCIKVCEKQKADSTSFGLSEVSDKKVELMKPTTKLDNKFTTKTTKSRVLSPVLPGSHTPITFVRSAVFKGICIFNIMKNCKNSKCNFPHTILTQSFVSEKLVALTEEQFHQEYLMVCKKAQLLRVYGLVYLNEGIRRKNYRIVVEITLYALIIFNHTQDKQMITEIIERTLLYLNQVNLKEICDLLISEFKPGVQVCDKFLEVIGQTQNFSRFKIVFVKLAMFMCEQNRTFKSDTVSQIVERLCILPYSFDLARAVVDILKRTDRIVFCNSMINVFERKLLKFDNQLLNEFVKLKDQSSNQCTRMDDGDTKWNISDKAIRYSPDTTNKDSLDRHEQVEVGQPDQSQQSRPRRLYPKFNWGSPGPVNQFPRTFRPQANYGQTPRLRPQNNPRQRWPNRHERLMAHIPSLISLRLPSLQNIPQRKNKGPFR</sequence>
<accession>A0A9P0XAN6</accession>
<protein>
    <submittedName>
        <fullName evidence="2">Uncharacterized protein</fullName>
    </submittedName>
</protein>
<gene>
    <name evidence="2" type="ORF">PIBRA_LOCUS4989</name>
</gene>
<evidence type="ECO:0000256" key="1">
    <source>
        <dbReference type="SAM" id="MobiDB-lite"/>
    </source>
</evidence>
<dbReference type="AlphaFoldDB" id="A0A9P0XAN6"/>
<feature type="compositionally biased region" description="Basic and acidic residues" evidence="1">
    <location>
        <begin position="747"/>
        <end position="758"/>
    </location>
</feature>
<reference evidence="2" key="1">
    <citation type="submission" date="2022-05" db="EMBL/GenBank/DDBJ databases">
        <authorList>
            <person name="Okamura Y."/>
        </authorList>
    </citation>
    <scope>NUCLEOTIDE SEQUENCE</scope>
</reference>
<evidence type="ECO:0000313" key="3">
    <source>
        <dbReference type="Proteomes" id="UP001152562"/>
    </source>
</evidence>
<feature type="compositionally biased region" description="Basic residues" evidence="1">
    <location>
        <begin position="19"/>
        <end position="29"/>
    </location>
</feature>
<organism evidence="2 3">
    <name type="scientific">Pieris brassicae</name>
    <name type="common">White butterfly</name>
    <name type="synonym">Large white butterfly</name>
    <dbReference type="NCBI Taxonomy" id="7116"/>
    <lineage>
        <taxon>Eukaryota</taxon>
        <taxon>Metazoa</taxon>
        <taxon>Ecdysozoa</taxon>
        <taxon>Arthropoda</taxon>
        <taxon>Hexapoda</taxon>
        <taxon>Insecta</taxon>
        <taxon>Pterygota</taxon>
        <taxon>Neoptera</taxon>
        <taxon>Endopterygota</taxon>
        <taxon>Lepidoptera</taxon>
        <taxon>Glossata</taxon>
        <taxon>Ditrysia</taxon>
        <taxon>Papilionoidea</taxon>
        <taxon>Pieridae</taxon>
        <taxon>Pierinae</taxon>
        <taxon>Pieris</taxon>
    </lineage>
</organism>
<keyword evidence="3" id="KW-1185">Reference proteome</keyword>
<comment type="caution">
    <text evidence="2">The sequence shown here is derived from an EMBL/GenBank/DDBJ whole genome shotgun (WGS) entry which is preliminary data.</text>
</comment>
<feature type="region of interest" description="Disordered" evidence="1">
    <location>
        <begin position="71"/>
        <end position="127"/>
    </location>
</feature>
<name>A0A9P0XAN6_PIEBR</name>
<feature type="compositionally biased region" description="Low complexity" evidence="1">
    <location>
        <begin position="801"/>
        <end position="814"/>
    </location>
</feature>
<feature type="compositionally biased region" description="Polar residues" evidence="1">
    <location>
        <begin position="242"/>
        <end position="252"/>
    </location>
</feature>
<evidence type="ECO:0000313" key="2">
    <source>
        <dbReference type="EMBL" id="CAH4027992.1"/>
    </source>
</evidence>
<feature type="compositionally biased region" description="Low complexity" evidence="1">
    <location>
        <begin position="224"/>
        <end position="235"/>
    </location>
</feature>
<feature type="region of interest" description="Disordered" evidence="1">
    <location>
        <begin position="211"/>
        <end position="255"/>
    </location>
</feature>
<feature type="region of interest" description="Disordered" evidence="1">
    <location>
        <begin position="1"/>
        <end position="29"/>
    </location>
</feature>
<dbReference type="EMBL" id="CALOZG010000005">
    <property type="protein sequence ID" value="CAH4027992.1"/>
    <property type="molecule type" value="Genomic_DNA"/>
</dbReference>
<feature type="compositionally biased region" description="Polar residues" evidence="1">
    <location>
        <begin position="1"/>
        <end position="12"/>
    </location>
</feature>